<feature type="region of interest" description="Disordered" evidence="1">
    <location>
        <begin position="249"/>
        <end position="294"/>
    </location>
</feature>
<keyword evidence="5" id="KW-1185">Reference proteome</keyword>
<gene>
    <name evidence="3" type="ORF">FA13DRAFT_1732295</name>
    <name evidence="4" type="ORF">FA13DRAFT_1732319</name>
</gene>
<dbReference type="EMBL" id="QPFP01000017">
    <property type="protein sequence ID" value="TEB32028.1"/>
    <property type="molecule type" value="Genomic_DNA"/>
</dbReference>
<feature type="domain" description="Ubiquitin-like" evidence="2">
    <location>
        <begin position="67"/>
        <end position="148"/>
    </location>
</feature>
<protein>
    <recommendedName>
        <fullName evidence="2">Ubiquitin-like domain-containing protein</fullName>
    </recommendedName>
</protein>
<comment type="caution">
    <text evidence="3">The sequence shown here is derived from an EMBL/GenBank/DDBJ whole genome shotgun (WGS) entry which is preliminary data.</text>
</comment>
<dbReference type="EMBL" id="QPFP01000017">
    <property type="protein sequence ID" value="TEB32013.1"/>
    <property type="molecule type" value="Genomic_DNA"/>
</dbReference>
<name>A0A4Y7TCW9_COPMI</name>
<dbReference type="Proteomes" id="UP000298030">
    <property type="component" value="Unassembled WGS sequence"/>
</dbReference>
<reference evidence="3 5" key="1">
    <citation type="journal article" date="2019" name="Nat. Ecol. Evol.">
        <title>Megaphylogeny resolves global patterns of mushroom evolution.</title>
        <authorList>
            <person name="Varga T."/>
            <person name="Krizsan K."/>
            <person name="Foldi C."/>
            <person name="Dima B."/>
            <person name="Sanchez-Garcia M."/>
            <person name="Sanchez-Ramirez S."/>
            <person name="Szollosi G.J."/>
            <person name="Szarkandi J.G."/>
            <person name="Papp V."/>
            <person name="Albert L."/>
            <person name="Andreopoulos W."/>
            <person name="Angelini C."/>
            <person name="Antonin V."/>
            <person name="Barry K.W."/>
            <person name="Bougher N.L."/>
            <person name="Buchanan P."/>
            <person name="Buyck B."/>
            <person name="Bense V."/>
            <person name="Catcheside P."/>
            <person name="Chovatia M."/>
            <person name="Cooper J."/>
            <person name="Damon W."/>
            <person name="Desjardin D."/>
            <person name="Finy P."/>
            <person name="Geml J."/>
            <person name="Haridas S."/>
            <person name="Hughes K."/>
            <person name="Justo A."/>
            <person name="Karasinski D."/>
            <person name="Kautmanova I."/>
            <person name="Kiss B."/>
            <person name="Kocsube S."/>
            <person name="Kotiranta H."/>
            <person name="LaButti K.M."/>
            <person name="Lechner B.E."/>
            <person name="Liimatainen K."/>
            <person name="Lipzen A."/>
            <person name="Lukacs Z."/>
            <person name="Mihaltcheva S."/>
            <person name="Morgado L.N."/>
            <person name="Niskanen T."/>
            <person name="Noordeloos M.E."/>
            <person name="Ohm R.A."/>
            <person name="Ortiz-Santana B."/>
            <person name="Ovrebo C."/>
            <person name="Racz N."/>
            <person name="Riley R."/>
            <person name="Savchenko A."/>
            <person name="Shiryaev A."/>
            <person name="Soop K."/>
            <person name="Spirin V."/>
            <person name="Szebenyi C."/>
            <person name="Tomsovsky M."/>
            <person name="Tulloss R.E."/>
            <person name="Uehling J."/>
            <person name="Grigoriev I.V."/>
            <person name="Vagvolgyi C."/>
            <person name="Papp T."/>
            <person name="Martin F.M."/>
            <person name="Miettinen O."/>
            <person name="Hibbett D.S."/>
            <person name="Nagy L.G."/>
        </authorList>
    </citation>
    <scope>NUCLEOTIDE SEQUENCE [LARGE SCALE GENOMIC DNA]</scope>
    <source>
        <strain evidence="3 5">FP101781</strain>
    </source>
</reference>
<evidence type="ECO:0000313" key="3">
    <source>
        <dbReference type="EMBL" id="TEB32013.1"/>
    </source>
</evidence>
<evidence type="ECO:0000313" key="4">
    <source>
        <dbReference type="EMBL" id="TEB32028.1"/>
    </source>
</evidence>
<organism evidence="3 5">
    <name type="scientific">Coprinellus micaceus</name>
    <name type="common">Glistening ink-cap mushroom</name>
    <name type="synonym">Coprinus micaceus</name>
    <dbReference type="NCBI Taxonomy" id="71717"/>
    <lineage>
        <taxon>Eukaryota</taxon>
        <taxon>Fungi</taxon>
        <taxon>Dikarya</taxon>
        <taxon>Basidiomycota</taxon>
        <taxon>Agaricomycotina</taxon>
        <taxon>Agaricomycetes</taxon>
        <taxon>Agaricomycetidae</taxon>
        <taxon>Agaricales</taxon>
        <taxon>Agaricineae</taxon>
        <taxon>Psathyrellaceae</taxon>
        <taxon>Coprinellus</taxon>
    </lineage>
</organism>
<dbReference type="InterPro" id="IPR054464">
    <property type="entry name" value="ULD_fung"/>
</dbReference>
<dbReference type="AlphaFoldDB" id="A0A4Y7TCW9"/>
<evidence type="ECO:0000256" key="1">
    <source>
        <dbReference type="SAM" id="MobiDB-lite"/>
    </source>
</evidence>
<evidence type="ECO:0000259" key="2">
    <source>
        <dbReference type="Pfam" id="PF22893"/>
    </source>
</evidence>
<evidence type="ECO:0000313" key="5">
    <source>
        <dbReference type="Proteomes" id="UP000298030"/>
    </source>
</evidence>
<proteinExistence type="predicted"/>
<dbReference type="Pfam" id="PF22893">
    <property type="entry name" value="ULD_2"/>
    <property type="match status" value="1"/>
</dbReference>
<accession>A0A4Y7TCW9</accession>
<dbReference type="OrthoDB" id="3052670at2759"/>
<feature type="compositionally biased region" description="Basic and acidic residues" evidence="1">
    <location>
        <begin position="264"/>
        <end position="276"/>
    </location>
</feature>
<sequence>MATSGESSQPIQSFFERASNITIHGDFLANSYITGGIGDSQVQVLVQLLRANLSQRGLSQPVGYNRENGVRIIDAFGGELILPPSIVGQYSDVHDLMLKHFRGKLGEERVVQSRYCIMTESDGTLVQPEDWDCTLNSGQRLIMCMIVEKVWVKSMKDTCPQCGKTKYGTFPEGGWLICRRCEKRFRSSADSISEVIKPPIRDDTIASFRHIRKVFVEVSWSSLLIEAACSSWIMSREYYGARREEESLFEGEVPTPPQRFNLESQRHSFSDNKSDYSDSESDYGSSWSSKDEDP</sequence>